<dbReference type="STRING" id="2711.A0A067H0K4"/>
<sequence>MYTENSVSDSEFAILESIRQYLLNDDFDNVPSETSISVNDDPLINSPTNSSFRTRGATTHESHVRVFYRGVRRRPWGKFAAEIRDPNKKNGARVWLGTYDTPEGAALAYDRAAFNMRGSKAKLNFPHLIGSNVAPPLRVTKKRGSSSSSNYTLHLQSESPNSKRRKDIDTIKISLSLLS</sequence>
<comment type="similarity">
    <text evidence="6">Belongs to the AP2/ERF transcription factor family. ERF subfamily.</text>
</comment>
<dbReference type="EMBL" id="KK784873">
    <property type="protein sequence ID" value="KDO85528.1"/>
    <property type="molecule type" value="Genomic_DNA"/>
</dbReference>
<dbReference type="Pfam" id="PF00847">
    <property type="entry name" value="AP2"/>
    <property type="match status" value="1"/>
</dbReference>
<keyword evidence="5" id="KW-0539">Nucleus</keyword>
<name>A0A067H0K4_CITSI</name>
<feature type="domain" description="AP2/ERF" evidence="8">
    <location>
        <begin position="67"/>
        <end position="126"/>
    </location>
</feature>
<organism evidence="9 10">
    <name type="scientific">Citrus sinensis</name>
    <name type="common">Sweet orange</name>
    <name type="synonym">Citrus aurantium var. sinensis</name>
    <dbReference type="NCBI Taxonomy" id="2711"/>
    <lineage>
        <taxon>Eukaryota</taxon>
        <taxon>Viridiplantae</taxon>
        <taxon>Streptophyta</taxon>
        <taxon>Embryophyta</taxon>
        <taxon>Tracheophyta</taxon>
        <taxon>Spermatophyta</taxon>
        <taxon>Magnoliopsida</taxon>
        <taxon>eudicotyledons</taxon>
        <taxon>Gunneridae</taxon>
        <taxon>Pentapetalae</taxon>
        <taxon>rosids</taxon>
        <taxon>malvids</taxon>
        <taxon>Sapindales</taxon>
        <taxon>Rutaceae</taxon>
        <taxon>Aurantioideae</taxon>
        <taxon>Citrus</taxon>
    </lineage>
</organism>
<dbReference type="SMR" id="A0A067H0K4"/>
<evidence type="ECO:0000256" key="4">
    <source>
        <dbReference type="ARBA" id="ARBA00023163"/>
    </source>
</evidence>
<evidence type="ECO:0000313" key="10">
    <source>
        <dbReference type="Proteomes" id="UP000027120"/>
    </source>
</evidence>
<dbReference type="InterPro" id="IPR001471">
    <property type="entry name" value="AP2/ERF_dom"/>
</dbReference>
<dbReference type="InterPro" id="IPR036955">
    <property type="entry name" value="AP2/ERF_dom_sf"/>
</dbReference>
<dbReference type="InterPro" id="IPR016177">
    <property type="entry name" value="DNA-bd_dom_sf"/>
</dbReference>
<comment type="subcellular location">
    <subcellularLocation>
        <location evidence="1">Nucleus</location>
    </subcellularLocation>
</comment>
<evidence type="ECO:0000313" key="9">
    <source>
        <dbReference type="EMBL" id="KDO85528.1"/>
    </source>
</evidence>
<feature type="region of interest" description="Disordered" evidence="7">
    <location>
        <begin position="137"/>
        <end position="165"/>
    </location>
</feature>
<dbReference type="SUPFAM" id="SSF54171">
    <property type="entry name" value="DNA-binding domain"/>
    <property type="match status" value="1"/>
</dbReference>
<dbReference type="PRINTS" id="PR00367">
    <property type="entry name" value="ETHRSPELEMNT"/>
</dbReference>
<accession>A0A067H0K4</accession>
<dbReference type="GO" id="GO:0003677">
    <property type="term" value="F:DNA binding"/>
    <property type="evidence" value="ECO:0007669"/>
    <property type="project" value="UniProtKB-KW"/>
</dbReference>
<dbReference type="GO" id="GO:0003700">
    <property type="term" value="F:DNA-binding transcription factor activity"/>
    <property type="evidence" value="ECO:0007669"/>
    <property type="project" value="InterPro"/>
</dbReference>
<evidence type="ECO:0000256" key="2">
    <source>
        <dbReference type="ARBA" id="ARBA00023015"/>
    </source>
</evidence>
<evidence type="ECO:0000256" key="3">
    <source>
        <dbReference type="ARBA" id="ARBA00023125"/>
    </source>
</evidence>
<reference evidence="9 10" key="1">
    <citation type="submission" date="2014-04" db="EMBL/GenBank/DDBJ databases">
        <authorList>
            <consortium name="International Citrus Genome Consortium"/>
            <person name="Gmitter F."/>
            <person name="Chen C."/>
            <person name="Farmerie W."/>
            <person name="Harkins T."/>
            <person name="Desany B."/>
            <person name="Mohiuddin M."/>
            <person name="Kodira C."/>
            <person name="Borodovsky M."/>
            <person name="Lomsadze A."/>
            <person name="Burns P."/>
            <person name="Jenkins J."/>
            <person name="Prochnik S."/>
            <person name="Shu S."/>
            <person name="Chapman J."/>
            <person name="Pitluck S."/>
            <person name="Schmutz J."/>
            <person name="Rokhsar D."/>
        </authorList>
    </citation>
    <scope>NUCLEOTIDE SEQUENCE</scope>
</reference>
<feature type="compositionally biased region" description="Polar residues" evidence="7">
    <location>
        <begin position="145"/>
        <end position="160"/>
    </location>
</feature>
<evidence type="ECO:0000256" key="5">
    <source>
        <dbReference type="ARBA" id="ARBA00023242"/>
    </source>
</evidence>
<gene>
    <name evidence="9" type="ORF">CISIN_1g039729mg</name>
</gene>
<dbReference type="FunFam" id="3.30.730.10:FF:000001">
    <property type="entry name" value="Ethylene-responsive transcription factor 2"/>
    <property type="match status" value="1"/>
</dbReference>
<keyword evidence="3" id="KW-0238">DNA-binding</keyword>
<dbReference type="SMART" id="SM00380">
    <property type="entry name" value="AP2"/>
    <property type="match status" value="1"/>
</dbReference>
<keyword evidence="2" id="KW-0805">Transcription regulation</keyword>
<dbReference type="AlphaFoldDB" id="A0A067H0K4"/>
<dbReference type="GO" id="GO:0009873">
    <property type="term" value="P:ethylene-activated signaling pathway"/>
    <property type="evidence" value="ECO:0007669"/>
    <property type="project" value="InterPro"/>
</dbReference>
<dbReference type="Gene3D" id="3.30.730.10">
    <property type="entry name" value="AP2/ERF domain"/>
    <property type="match status" value="1"/>
</dbReference>
<keyword evidence="10" id="KW-1185">Reference proteome</keyword>
<keyword evidence="4" id="KW-0804">Transcription</keyword>
<dbReference type="GO" id="GO:0005634">
    <property type="term" value="C:nucleus"/>
    <property type="evidence" value="ECO:0007669"/>
    <property type="project" value="UniProtKB-SubCell"/>
</dbReference>
<dbReference type="Proteomes" id="UP000027120">
    <property type="component" value="Unassembled WGS sequence"/>
</dbReference>
<dbReference type="PANTHER" id="PTHR31190:SF274">
    <property type="entry name" value="ETHYLENE-RESPONSIVE TRANSCRIPTION FACTOR 13"/>
    <property type="match status" value="1"/>
</dbReference>
<dbReference type="PANTHER" id="PTHR31190">
    <property type="entry name" value="DNA-BINDING DOMAIN"/>
    <property type="match status" value="1"/>
</dbReference>
<protein>
    <recommendedName>
        <fullName evidence="8">AP2/ERF domain-containing protein</fullName>
    </recommendedName>
</protein>
<evidence type="ECO:0000256" key="6">
    <source>
        <dbReference type="ARBA" id="ARBA00024343"/>
    </source>
</evidence>
<evidence type="ECO:0000259" key="8">
    <source>
        <dbReference type="PROSITE" id="PS51032"/>
    </source>
</evidence>
<evidence type="ECO:0000256" key="1">
    <source>
        <dbReference type="ARBA" id="ARBA00004123"/>
    </source>
</evidence>
<proteinExistence type="inferred from homology"/>
<dbReference type="InterPro" id="IPR044808">
    <property type="entry name" value="ERF_plant"/>
</dbReference>
<dbReference type="PROSITE" id="PS51032">
    <property type="entry name" value="AP2_ERF"/>
    <property type="match status" value="1"/>
</dbReference>
<dbReference type="CDD" id="cd00018">
    <property type="entry name" value="AP2"/>
    <property type="match status" value="1"/>
</dbReference>
<evidence type="ECO:0000256" key="7">
    <source>
        <dbReference type="SAM" id="MobiDB-lite"/>
    </source>
</evidence>